<dbReference type="AlphaFoldDB" id="A0A2A9N9K0"/>
<keyword evidence="1" id="KW-0732">Signal</keyword>
<dbReference type="EMBL" id="KZ302124">
    <property type="protein sequence ID" value="PFH47259.1"/>
    <property type="molecule type" value="Genomic_DNA"/>
</dbReference>
<name>A0A2A9N9K0_9AGAR</name>
<sequence>MQLTYVFVLTTSLVSLVIARPTGPSQLAKRSGSINTDLHLGHRVDNFLQVRGVNDYTHMADSSDEDVEPLLQSPSRLSDARVDSCWFLVQKNKMTVEQCKLSGGNAASVRKSCLNIDRVKELPNKTFYCFTTTEPKTAVPFVSGGKHVQDSHTEKYLFNQFGHIMAAPTTQWHAGMGSYNCFGTSVIGQYRTAIKSDRDMYPRYS</sequence>
<evidence type="ECO:0000256" key="1">
    <source>
        <dbReference type="SAM" id="SignalP"/>
    </source>
</evidence>
<gene>
    <name evidence="2" type="ORF">AMATHDRAFT_68131</name>
</gene>
<feature type="signal peptide" evidence="1">
    <location>
        <begin position="1"/>
        <end position="19"/>
    </location>
</feature>
<organism evidence="2 3">
    <name type="scientific">Amanita thiersii Skay4041</name>
    <dbReference type="NCBI Taxonomy" id="703135"/>
    <lineage>
        <taxon>Eukaryota</taxon>
        <taxon>Fungi</taxon>
        <taxon>Dikarya</taxon>
        <taxon>Basidiomycota</taxon>
        <taxon>Agaricomycotina</taxon>
        <taxon>Agaricomycetes</taxon>
        <taxon>Agaricomycetidae</taxon>
        <taxon>Agaricales</taxon>
        <taxon>Pluteineae</taxon>
        <taxon>Amanitaceae</taxon>
        <taxon>Amanita</taxon>
    </lineage>
</organism>
<evidence type="ECO:0000313" key="3">
    <source>
        <dbReference type="Proteomes" id="UP000242287"/>
    </source>
</evidence>
<keyword evidence="3" id="KW-1185">Reference proteome</keyword>
<accession>A0A2A9N9K0</accession>
<reference evidence="2 3" key="1">
    <citation type="submission" date="2014-02" db="EMBL/GenBank/DDBJ databases">
        <title>Transposable element dynamics among asymbiotic and ectomycorrhizal Amanita fungi.</title>
        <authorList>
            <consortium name="DOE Joint Genome Institute"/>
            <person name="Hess J."/>
            <person name="Skrede I."/>
            <person name="Wolfe B."/>
            <person name="LaButti K."/>
            <person name="Ohm R.A."/>
            <person name="Grigoriev I.V."/>
            <person name="Pringle A."/>
        </authorList>
    </citation>
    <scope>NUCLEOTIDE SEQUENCE [LARGE SCALE GENOMIC DNA]</scope>
    <source>
        <strain evidence="2 3">SKay4041</strain>
    </source>
</reference>
<feature type="chain" id="PRO_5012360404" evidence="1">
    <location>
        <begin position="20"/>
        <end position="205"/>
    </location>
</feature>
<evidence type="ECO:0000313" key="2">
    <source>
        <dbReference type="EMBL" id="PFH47259.1"/>
    </source>
</evidence>
<protein>
    <submittedName>
        <fullName evidence="2">Uncharacterized protein</fullName>
    </submittedName>
</protein>
<proteinExistence type="predicted"/>
<dbReference type="Proteomes" id="UP000242287">
    <property type="component" value="Unassembled WGS sequence"/>
</dbReference>